<dbReference type="SUPFAM" id="SSF53098">
    <property type="entry name" value="Ribonuclease H-like"/>
    <property type="match status" value="1"/>
</dbReference>
<dbReference type="InterPro" id="IPR001584">
    <property type="entry name" value="Integrase_cat-core"/>
</dbReference>
<comment type="caution">
    <text evidence="2">The sequence shown here is derived from an EMBL/GenBank/DDBJ whole genome shotgun (WGS) entry which is preliminary data.</text>
</comment>
<dbReference type="InterPro" id="IPR012337">
    <property type="entry name" value="RNaseH-like_sf"/>
</dbReference>
<keyword evidence="3" id="KW-1185">Reference proteome</keyword>
<dbReference type="PROSITE" id="PS50994">
    <property type="entry name" value="INTEGRASE"/>
    <property type="match status" value="1"/>
</dbReference>
<sequence length="147" mass="17056">QDCVFEIFDTLSEKLEIGTFKKLFPVILTDNGIEFQYPQRIECDANGEIRTKVYYCNPNSSWQKGMLEKNHEYIRYVIPKGQSLDPYTQDDAILLMNHINSEARDSLNGCNPFKLSLLLLNNKLHKLLHLKEMAPDEVQLQPGLLRK</sequence>
<evidence type="ECO:0000313" key="3">
    <source>
        <dbReference type="Proteomes" id="UP001564657"/>
    </source>
</evidence>
<gene>
    <name evidence="2" type="ORF">AB8U03_17955</name>
</gene>
<dbReference type="EMBL" id="JBGEWD010000047">
    <property type="protein sequence ID" value="MEY8002033.1"/>
    <property type="molecule type" value="Genomic_DNA"/>
</dbReference>
<dbReference type="PANTHER" id="PTHR10948">
    <property type="entry name" value="TRANSPOSASE"/>
    <property type="match status" value="1"/>
</dbReference>
<organism evidence="2 3">
    <name type="scientific">Clostridium moutaii</name>
    <dbReference type="NCBI Taxonomy" id="3240932"/>
    <lineage>
        <taxon>Bacteria</taxon>
        <taxon>Bacillati</taxon>
        <taxon>Bacillota</taxon>
        <taxon>Clostridia</taxon>
        <taxon>Eubacteriales</taxon>
        <taxon>Clostridiaceae</taxon>
        <taxon>Clostridium</taxon>
    </lineage>
</organism>
<evidence type="ECO:0000313" key="2">
    <source>
        <dbReference type="EMBL" id="MEY8002033.1"/>
    </source>
</evidence>
<accession>A0ABV4BTC2</accession>
<dbReference type="PANTHER" id="PTHR10948:SF23">
    <property type="entry name" value="TRANSPOSASE INSI FOR INSERTION SEQUENCE ELEMENT IS30A-RELATED"/>
    <property type="match status" value="1"/>
</dbReference>
<dbReference type="Proteomes" id="UP001564657">
    <property type="component" value="Unassembled WGS sequence"/>
</dbReference>
<evidence type="ECO:0000259" key="1">
    <source>
        <dbReference type="PROSITE" id="PS50994"/>
    </source>
</evidence>
<reference evidence="2 3" key="1">
    <citation type="submission" date="2024-08" db="EMBL/GenBank/DDBJ databases">
        <title>Clostridium lapicellarii sp. nov., and Clostridium renhuaiense sp. nov., two species isolated from the mud in a fermentation cellar used for producing sauce-flavour Chinese liquors.</title>
        <authorList>
            <person name="Yang F."/>
            <person name="Wang H."/>
            <person name="Chen L.Q."/>
            <person name="Zhou N."/>
            <person name="Lu J.J."/>
            <person name="Pu X.X."/>
            <person name="Wan B."/>
            <person name="Wang L."/>
            <person name="Liu S.J."/>
        </authorList>
    </citation>
    <scope>NUCLEOTIDE SEQUENCE [LARGE SCALE GENOMIC DNA]</scope>
    <source>
        <strain evidence="2 3">MT-5</strain>
    </source>
</reference>
<name>A0ABV4BTC2_9CLOT</name>
<dbReference type="InterPro" id="IPR051917">
    <property type="entry name" value="Transposase-Integrase"/>
</dbReference>
<feature type="non-terminal residue" evidence="2">
    <location>
        <position position="1"/>
    </location>
</feature>
<protein>
    <submittedName>
        <fullName evidence="2">IS30 family transposase</fullName>
    </submittedName>
</protein>
<feature type="domain" description="Integrase catalytic" evidence="1">
    <location>
        <begin position="1"/>
        <end position="120"/>
    </location>
</feature>
<proteinExistence type="predicted"/>